<evidence type="ECO:0000259" key="2">
    <source>
        <dbReference type="PROSITE" id="PS51186"/>
    </source>
</evidence>
<feature type="domain" description="N-acetyltransferase" evidence="2">
    <location>
        <begin position="1"/>
        <end position="123"/>
    </location>
</feature>
<dbReference type="PANTHER" id="PTHR31435">
    <property type="entry name" value="PROTEIN NATD1"/>
    <property type="match status" value="1"/>
</dbReference>
<protein>
    <submittedName>
        <fullName evidence="4">Uncharacterized protein</fullName>
    </submittedName>
</protein>
<dbReference type="PANTHER" id="PTHR31435:SF10">
    <property type="entry name" value="BSR4717 PROTEIN"/>
    <property type="match status" value="1"/>
</dbReference>
<dbReference type="STRING" id="512399.A8709_13010"/>
<dbReference type="SUPFAM" id="SSF55729">
    <property type="entry name" value="Acyl-CoA N-acyltransferases (Nat)"/>
    <property type="match status" value="1"/>
</dbReference>
<dbReference type="OrthoDB" id="9793389at2"/>
<dbReference type="GO" id="GO:0016747">
    <property type="term" value="F:acyltransferase activity, transferring groups other than amino-acyl groups"/>
    <property type="evidence" value="ECO:0007669"/>
    <property type="project" value="InterPro"/>
</dbReference>
<evidence type="ECO:0000259" key="3">
    <source>
        <dbReference type="PROSITE" id="PS51729"/>
    </source>
</evidence>
<evidence type="ECO:0000256" key="1">
    <source>
        <dbReference type="SAM" id="MobiDB-lite"/>
    </source>
</evidence>
<dbReference type="InterPro" id="IPR000182">
    <property type="entry name" value="GNAT_dom"/>
</dbReference>
<organism evidence="4 5">
    <name type="scientific">Paenibacillus pectinilyticus</name>
    <dbReference type="NCBI Taxonomy" id="512399"/>
    <lineage>
        <taxon>Bacteria</taxon>
        <taxon>Bacillati</taxon>
        <taxon>Bacillota</taxon>
        <taxon>Bacilli</taxon>
        <taxon>Bacillales</taxon>
        <taxon>Paenibacillaceae</taxon>
        <taxon>Paenibacillus</taxon>
    </lineage>
</organism>
<dbReference type="Pfam" id="PF14542">
    <property type="entry name" value="Acetyltransf_CG"/>
    <property type="match status" value="1"/>
</dbReference>
<evidence type="ECO:0000313" key="5">
    <source>
        <dbReference type="Proteomes" id="UP000093309"/>
    </source>
</evidence>
<feature type="region of interest" description="Disordered" evidence="1">
    <location>
        <begin position="104"/>
        <end position="123"/>
    </location>
</feature>
<dbReference type="Proteomes" id="UP000093309">
    <property type="component" value="Unassembled WGS sequence"/>
</dbReference>
<reference evidence="5" key="1">
    <citation type="submission" date="2016-05" db="EMBL/GenBank/DDBJ databases">
        <title>Paenibacillus oryzae. sp. nov., isolated from the rice root.</title>
        <authorList>
            <person name="Zhang J."/>
            <person name="Zhang X."/>
        </authorList>
    </citation>
    <scope>NUCLEOTIDE SEQUENCE [LARGE SCALE GENOMIC DNA]</scope>
    <source>
        <strain evidence="5">KCTC13222</strain>
    </source>
</reference>
<proteinExistence type="predicted"/>
<feature type="domain" description="N-acetyltransferase" evidence="3">
    <location>
        <begin position="15"/>
        <end position="102"/>
    </location>
</feature>
<dbReference type="PROSITE" id="PS51186">
    <property type="entry name" value="GNAT"/>
    <property type="match status" value="1"/>
</dbReference>
<sequence length="123" mass="13701">MEANNTFHEAEEEIVLQKQGNGFILSTLSGTVGEITYKLVAADTWVIDHTYVDPRYRGRQLGKQLLDMVVGEARDKGRKIIPSCSFALEEFKKNAAYADVWENSKSASEFSDPYSSGSAMMGR</sequence>
<dbReference type="AlphaFoldDB" id="A0A1C1A3A3"/>
<dbReference type="PROSITE" id="PS51729">
    <property type="entry name" value="GNAT_YJDJ"/>
    <property type="match status" value="1"/>
</dbReference>
<dbReference type="CDD" id="cd04301">
    <property type="entry name" value="NAT_SF"/>
    <property type="match status" value="1"/>
</dbReference>
<keyword evidence="5" id="KW-1185">Reference proteome</keyword>
<name>A0A1C1A3A3_9BACL</name>
<dbReference type="InterPro" id="IPR031165">
    <property type="entry name" value="GNAT_YJDJ"/>
</dbReference>
<accession>A0A1C1A3A3</accession>
<dbReference type="InterPro" id="IPR016181">
    <property type="entry name" value="Acyl_CoA_acyltransferase"/>
</dbReference>
<comment type="caution">
    <text evidence="4">The sequence shown here is derived from an EMBL/GenBank/DDBJ whole genome shotgun (WGS) entry which is preliminary data.</text>
</comment>
<dbReference type="EMBL" id="LYPC01000014">
    <property type="protein sequence ID" value="OCT15033.1"/>
    <property type="molecule type" value="Genomic_DNA"/>
</dbReference>
<dbReference type="InterPro" id="IPR045057">
    <property type="entry name" value="Gcn5-rel_NAT"/>
</dbReference>
<evidence type="ECO:0000313" key="4">
    <source>
        <dbReference type="EMBL" id="OCT15033.1"/>
    </source>
</evidence>
<dbReference type="Gene3D" id="3.40.630.30">
    <property type="match status" value="1"/>
</dbReference>
<gene>
    <name evidence="4" type="ORF">A8709_13010</name>
</gene>
<dbReference type="RefSeq" id="WP_065851943.1">
    <property type="nucleotide sequence ID" value="NZ_LYPC01000014.1"/>
</dbReference>